<evidence type="ECO:0000256" key="1">
    <source>
        <dbReference type="ARBA" id="ARBA00023098"/>
    </source>
</evidence>
<proteinExistence type="predicted"/>
<dbReference type="SUPFAM" id="SSF52151">
    <property type="entry name" value="FabD/lysophospholipase-like"/>
    <property type="match status" value="1"/>
</dbReference>
<dbReference type="GO" id="GO:0006629">
    <property type="term" value="P:lipid metabolic process"/>
    <property type="evidence" value="ECO:0007669"/>
    <property type="project" value="UniProtKB-KW"/>
</dbReference>
<reference evidence="3" key="1">
    <citation type="journal article" date="2020" name="Nature">
        <title>Giant virus diversity and host interactions through global metagenomics.</title>
        <authorList>
            <person name="Schulz F."/>
            <person name="Roux S."/>
            <person name="Paez-Espino D."/>
            <person name="Jungbluth S."/>
            <person name="Walsh D.A."/>
            <person name="Denef V.J."/>
            <person name="McMahon K.D."/>
            <person name="Konstantinidis K.T."/>
            <person name="Eloe-Fadrosh E.A."/>
            <person name="Kyrpides N.C."/>
            <person name="Woyke T."/>
        </authorList>
    </citation>
    <scope>NUCLEOTIDE SEQUENCE</scope>
    <source>
        <strain evidence="3">GVMAG-M-3300023109-53</strain>
    </source>
</reference>
<dbReference type="Pfam" id="PF01734">
    <property type="entry name" value="Patatin"/>
    <property type="match status" value="1"/>
</dbReference>
<accession>A0A6C0CWL1</accession>
<organism evidence="3">
    <name type="scientific">viral metagenome</name>
    <dbReference type="NCBI Taxonomy" id="1070528"/>
    <lineage>
        <taxon>unclassified sequences</taxon>
        <taxon>metagenomes</taxon>
        <taxon>organismal metagenomes</taxon>
    </lineage>
</organism>
<dbReference type="EMBL" id="MN739500">
    <property type="protein sequence ID" value="QHT08721.1"/>
    <property type="molecule type" value="Genomic_DNA"/>
</dbReference>
<keyword evidence="1" id="KW-0443">Lipid metabolism</keyword>
<dbReference type="InterPro" id="IPR002641">
    <property type="entry name" value="PNPLA_dom"/>
</dbReference>
<dbReference type="Gene3D" id="3.40.1090.10">
    <property type="entry name" value="Cytosolic phospholipase A2 catalytic domain"/>
    <property type="match status" value="1"/>
</dbReference>
<name>A0A6C0CWL1_9ZZZZ</name>
<dbReference type="AlphaFoldDB" id="A0A6C0CWL1"/>
<evidence type="ECO:0000313" key="3">
    <source>
        <dbReference type="EMBL" id="QHT08721.1"/>
    </source>
</evidence>
<feature type="domain" description="PNPLA" evidence="2">
    <location>
        <begin position="25"/>
        <end position="182"/>
    </location>
</feature>
<sequence length="305" mass="35992">MTLNTYVNSLIENINENNLPGEIDLVLDSGAFNGVYMMGALFYIKEIERREKIKINRISGASIGSVLGLLFLLDKLDLTMGIALKGYKILRKSQDLTKFKKKLNELMINNLKEDDLDKLNGKLYITYFDTTKNKQIIKKKYKNCEEVKNTILKSMHVPYLFDRNITDNEGCIDGAFPYIFKQKKRENKKILFVNLQSFDKFINMIYIKKEKNIYSRVFNGILDIHNFFSENKPTKMCSYVNEWGIKDILLFRLREIIYTMIVYILSLGLQIEKYFPDSWKREKIIIKLISIFKNVWRDILIYLTI</sequence>
<protein>
    <recommendedName>
        <fullName evidence="2">PNPLA domain-containing protein</fullName>
    </recommendedName>
</protein>
<dbReference type="PROSITE" id="PS51635">
    <property type="entry name" value="PNPLA"/>
    <property type="match status" value="1"/>
</dbReference>
<evidence type="ECO:0000259" key="2">
    <source>
        <dbReference type="PROSITE" id="PS51635"/>
    </source>
</evidence>
<dbReference type="InterPro" id="IPR016035">
    <property type="entry name" value="Acyl_Trfase/lysoPLipase"/>
</dbReference>